<dbReference type="Proteomes" id="UP000438429">
    <property type="component" value="Unassembled WGS sequence"/>
</dbReference>
<feature type="transmembrane region" description="Helical" evidence="5">
    <location>
        <begin position="193"/>
        <end position="216"/>
    </location>
</feature>
<proteinExistence type="predicted"/>
<dbReference type="SUPFAM" id="SSF57850">
    <property type="entry name" value="RING/U-box"/>
    <property type="match status" value="1"/>
</dbReference>
<evidence type="ECO:0000313" key="7">
    <source>
        <dbReference type="EMBL" id="KAF0042560.1"/>
    </source>
</evidence>
<dbReference type="SMART" id="SM00744">
    <property type="entry name" value="RINGv"/>
    <property type="match status" value="1"/>
</dbReference>
<keyword evidence="5" id="KW-1133">Transmembrane helix</keyword>
<sequence>MQDSLLARPSYSIEIPECFICRDAELQASDPLSNFCDCKNLLVHHACLSTWIQKGYGSDDRLRCIICKAKLTRIKILCSDLETGLLYEEIEVIRCTCHPVFGNDRDQTLIVKNPLRALIPRVQLFGDYHVVRFRNADVENMYQLQWSSPWRSVGFQWQTWLVLISVFALLGLVPFAVYYMMTVFTSPPPPSTFKVAAASFGLLTEIMLVKCLATFLSGRYRQAEQRAFTIRARGTGEGGASRGPAAGHAPSAPAASQVNARKADVLESGYLF</sequence>
<evidence type="ECO:0000313" key="8">
    <source>
        <dbReference type="Proteomes" id="UP000438429"/>
    </source>
</evidence>
<keyword evidence="2" id="KW-0863">Zinc-finger</keyword>
<organism evidence="7 8">
    <name type="scientific">Scophthalmus maximus</name>
    <name type="common">Turbot</name>
    <name type="synonym">Psetta maxima</name>
    <dbReference type="NCBI Taxonomy" id="52904"/>
    <lineage>
        <taxon>Eukaryota</taxon>
        <taxon>Metazoa</taxon>
        <taxon>Chordata</taxon>
        <taxon>Craniata</taxon>
        <taxon>Vertebrata</taxon>
        <taxon>Euteleostomi</taxon>
        <taxon>Actinopterygii</taxon>
        <taxon>Neopterygii</taxon>
        <taxon>Teleostei</taxon>
        <taxon>Neoteleostei</taxon>
        <taxon>Acanthomorphata</taxon>
        <taxon>Carangaria</taxon>
        <taxon>Pleuronectiformes</taxon>
        <taxon>Pleuronectoidei</taxon>
        <taxon>Scophthalmidae</taxon>
        <taxon>Scophthalmus</taxon>
    </lineage>
</organism>
<evidence type="ECO:0000256" key="1">
    <source>
        <dbReference type="ARBA" id="ARBA00022723"/>
    </source>
</evidence>
<evidence type="ECO:0000256" key="5">
    <source>
        <dbReference type="SAM" id="Phobius"/>
    </source>
</evidence>
<dbReference type="PROSITE" id="PS51292">
    <property type="entry name" value="ZF_RING_CH"/>
    <property type="match status" value="1"/>
</dbReference>
<dbReference type="EMBL" id="VEVO01000005">
    <property type="protein sequence ID" value="KAF0042560.1"/>
    <property type="molecule type" value="Genomic_DNA"/>
</dbReference>
<dbReference type="PANTHER" id="PTHR20893">
    <property type="entry name" value="LD08641P"/>
    <property type="match status" value="1"/>
</dbReference>
<dbReference type="Pfam" id="PF12906">
    <property type="entry name" value="RINGv"/>
    <property type="match status" value="1"/>
</dbReference>
<dbReference type="Gene3D" id="3.30.40.10">
    <property type="entry name" value="Zinc/RING finger domain, C3HC4 (zinc finger)"/>
    <property type="match status" value="1"/>
</dbReference>
<evidence type="ECO:0000256" key="2">
    <source>
        <dbReference type="ARBA" id="ARBA00022771"/>
    </source>
</evidence>
<evidence type="ECO:0000256" key="3">
    <source>
        <dbReference type="ARBA" id="ARBA00022833"/>
    </source>
</evidence>
<protein>
    <recommendedName>
        <fullName evidence="6">RING-CH-type domain-containing protein</fullName>
    </recommendedName>
</protein>
<feature type="region of interest" description="Disordered" evidence="4">
    <location>
        <begin position="234"/>
        <end position="256"/>
    </location>
</feature>
<comment type="caution">
    <text evidence="7">The sequence shown here is derived from an EMBL/GenBank/DDBJ whole genome shotgun (WGS) entry which is preliminary data.</text>
</comment>
<reference evidence="7 8" key="1">
    <citation type="submission" date="2019-06" db="EMBL/GenBank/DDBJ databases">
        <title>Draft genomes of female and male turbot (Scophthalmus maximus).</title>
        <authorList>
            <person name="Xu H."/>
            <person name="Xu X.-W."/>
            <person name="Shao C."/>
            <person name="Chen S."/>
        </authorList>
    </citation>
    <scope>NUCLEOTIDE SEQUENCE [LARGE SCALE GENOMIC DNA]</scope>
    <source>
        <strain evidence="7">Ysfricsl-2016a</strain>
        <tissue evidence="7">Blood</tissue>
    </source>
</reference>
<keyword evidence="5" id="KW-0472">Membrane</keyword>
<feature type="compositionally biased region" description="Low complexity" evidence="4">
    <location>
        <begin position="242"/>
        <end position="256"/>
    </location>
</feature>
<dbReference type="PANTHER" id="PTHR20893:SF2">
    <property type="entry name" value="LD08641P"/>
    <property type="match status" value="1"/>
</dbReference>
<feature type="domain" description="RING-CH-type" evidence="6">
    <location>
        <begin position="10"/>
        <end position="74"/>
    </location>
</feature>
<dbReference type="InterPro" id="IPR011016">
    <property type="entry name" value="Znf_RING-CH"/>
</dbReference>
<dbReference type="AlphaFoldDB" id="A0A6A4TFN2"/>
<keyword evidence="1" id="KW-0479">Metal-binding</keyword>
<gene>
    <name evidence="7" type="ORF">F2P81_006092</name>
</gene>
<evidence type="ECO:0000256" key="4">
    <source>
        <dbReference type="SAM" id="MobiDB-lite"/>
    </source>
</evidence>
<dbReference type="GO" id="GO:0008270">
    <property type="term" value="F:zinc ion binding"/>
    <property type="evidence" value="ECO:0007669"/>
    <property type="project" value="UniProtKB-KW"/>
</dbReference>
<dbReference type="InterPro" id="IPR013083">
    <property type="entry name" value="Znf_RING/FYVE/PHD"/>
</dbReference>
<name>A0A6A4TFN2_SCOMX</name>
<keyword evidence="3" id="KW-0862">Zinc</keyword>
<evidence type="ECO:0000259" key="6">
    <source>
        <dbReference type="PROSITE" id="PS51292"/>
    </source>
</evidence>
<feature type="transmembrane region" description="Helical" evidence="5">
    <location>
        <begin position="160"/>
        <end position="181"/>
    </location>
</feature>
<accession>A0A6A4TFN2</accession>
<keyword evidence="5" id="KW-0812">Transmembrane</keyword>